<dbReference type="GO" id="GO:0016787">
    <property type="term" value="F:hydrolase activity"/>
    <property type="evidence" value="ECO:0007669"/>
    <property type="project" value="UniProtKB-KW"/>
</dbReference>
<evidence type="ECO:0000259" key="1">
    <source>
        <dbReference type="Pfam" id="PF12706"/>
    </source>
</evidence>
<dbReference type="Gene3D" id="3.60.15.10">
    <property type="entry name" value="Ribonuclease Z/Hydroxyacylglutathione hydrolase-like"/>
    <property type="match status" value="1"/>
</dbReference>
<dbReference type="OrthoDB" id="73420at2157"/>
<organism evidence="2 4">
    <name type="scientific">Methanococcus voltae (strain ATCC BAA-1334 / A3)</name>
    <dbReference type="NCBI Taxonomy" id="456320"/>
    <lineage>
        <taxon>Archaea</taxon>
        <taxon>Methanobacteriati</taxon>
        <taxon>Methanobacteriota</taxon>
        <taxon>Methanomada group</taxon>
        <taxon>Methanococci</taxon>
        <taxon>Methanococcales</taxon>
        <taxon>Methanococcaceae</taxon>
        <taxon>Methanococcus</taxon>
    </lineage>
</organism>
<dbReference type="EMBL" id="CP002057">
    <property type="protein sequence ID" value="ADI35768.1"/>
    <property type="molecule type" value="Genomic_DNA"/>
</dbReference>
<dbReference type="InterPro" id="IPR050114">
    <property type="entry name" value="UPF0173_UPF0282_UlaG_hydrolase"/>
</dbReference>
<dbReference type="Pfam" id="PF12706">
    <property type="entry name" value="Lactamase_B_2"/>
    <property type="match status" value="1"/>
</dbReference>
<dbReference type="PANTHER" id="PTHR43546">
    <property type="entry name" value="UPF0173 METAL-DEPENDENT HYDROLASE MJ1163-RELATED"/>
    <property type="match status" value="1"/>
</dbReference>
<dbReference type="InParanoid" id="D7DRE8"/>
<dbReference type="SUPFAM" id="SSF56281">
    <property type="entry name" value="Metallo-hydrolase/oxidoreductase"/>
    <property type="match status" value="1"/>
</dbReference>
<accession>D7DRE8</accession>
<dbReference type="KEGG" id="mvo:Mvol_0048"/>
<protein>
    <submittedName>
        <fullName evidence="2">Metal-dependent hydrolase of the beta-lactamase superfamily I-like protein</fullName>
    </submittedName>
</protein>
<evidence type="ECO:0000313" key="2">
    <source>
        <dbReference type="EMBL" id="ADI35708.1"/>
    </source>
</evidence>
<dbReference type="HOGENOM" id="CLU_074581_0_0_2"/>
<dbReference type="KEGG" id="mvo:Mvol_0108"/>
<evidence type="ECO:0000313" key="4">
    <source>
        <dbReference type="Proteomes" id="UP000007722"/>
    </source>
</evidence>
<dbReference type="AlphaFoldDB" id="D7DRE8"/>
<keyword evidence="4" id="KW-1185">Reference proteome</keyword>
<dbReference type="Proteomes" id="UP000007722">
    <property type="component" value="Chromosome"/>
</dbReference>
<dbReference type="eggNOG" id="arCOG00499">
    <property type="taxonomic scope" value="Archaea"/>
</dbReference>
<reference evidence="2 4" key="1">
    <citation type="submission" date="2010-05" db="EMBL/GenBank/DDBJ databases">
        <title>Complete sequence of Methanococcus voltae A3.</title>
        <authorList>
            <consortium name="US DOE Joint Genome Institute"/>
            <person name="Lucas S."/>
            <person name="Copeland A."/>
            <person name="Lapidus A."/>
            <person name="Cheng J.-F."/>
            <person name="Bruce D."/>
            <person name="Goodwin L."/>
            <person name="Pitluck S."/>
            <person name="Lowry S."/>
            <person name="Clum A."/>
            <person name="Land M."/>
            <person name="Hauser L."/>
            <person name="Kyrpides N."/>
            <person name="Mikhailova N."/>
            <person name="Whitman W.B."/>
            <person name="Woyke T."/>
        </authorList>
    </citation>
    <scope>NUCLEOTIDE SEQUENCE [LARGE SCALE GENOMIC DNA]</scope>
    <source>
        <strain evidence="2">A3</strain>
        <strain evidence="4">ATCC BAA-1334 / A3</strain>
    </source>
</reference>
<gene>
    <name evidence="2" type="ordered locus">Mvol_0048</name>
    <name evidence="3" type="ordered locus">Mvol_0108</name>
</gene>
<keyword evidence="2" id="KW-0378">Hydrolase</keyword>
<dbReference type="STRING" id="456320.Mvol_0048"/>
<dbReference type="EMBL" id="CP002057">
    <property type="protein sequence ID" value="ADI35708.1"/>
    <property type="molecule type" value="Genomic_DNA"/>
</dbReference>
<dbReference type="InterPro" id="IPR001279">
    <property type="entry name" value="Metallo-B-lactamas"/>
</dbReference>
<evidence type="ECO:0000313" key="3">
    <source>
        <dbReference type="EMBL" id="ADI35768.1"/>
    </source>
</evidence>
<proteinExistence type="predicted"/>
<dbReference type="InterPro" id="IPR036866">
    <property type="entry name" value="RibonucZ/Hydroxyglut_hydro"/>
</dbReference>
<feature type="domain" description="Metallo-beta-lactamase" evidence="1">
    <location>
        <begin position="39"/>
        <end position="215"/>
    </location>
</feature>
<name>D7DRE8_METV3</name>
<sequence length="269" mass="29795">MSKPVEIIFLGGGGGRWETIKQNKGTGGFRITTEQLNAHVDPGPGALVRMNQLNIDPWDTNLLVVSHCHPDHYTDSELIIEAMTFGMTKIAGRIIGNSSVLLGNEIFEKKISTYHQSKVLEKHVLKVGESINIDDVSFKGTKTKHGDPYGVGFKIETPKGIIGYTGDTENIPSLIKDFSGVKLLIANVVRADIKVPGHMYSEDIISIINSMKPSEKPELIVIYHMGTKMKEPDKFGQLITERTGILTIPAKIGLKLTIDEKIEYEYLKH</sequence>
<dbReference type="PANTHER" id="PTHR43546:SF3">
    <property type="entry name" value="UPF0173 METAL-DEPENDENT HYDROLASE MJ1163"/>
    <property type="match status" value="1"/>
</dbReference>